<keyword evidence="2" id="KW-0472">Membrane</keyword>
<dbReference type="EMBL" id="CP134876">
    <property type="protein sequence ID" value="WNM42496.1"/>
    <property type="molecule type" value="Genomic_DNA"/>
</dbReference>
<keyword evidence="2" id="KW-1133">Transmembrane helix</keyword>
<evidence type="ECO:0000256" key="1">
    <source>
        <dbReference type="SAM" id="MobiDB-lite"/>
    </source>
</evidence>
<keyword evidence="2" id="KW-0812">Transmembrane</keyword>
<dbReference type="RefSeq" id="WP_313724316.1">
    <property type="nucleotide sequence ID" value="NZ_CP134876.1"/>
</dbReference>
<feature type="transmembrane region" description="Helical" evidence="2">
    <location>
        <begin position="41"/>
        <end position="63"/>
    </location>
</feature>
<evidence type="ECO:0000256" key="2">
    <source>
        <dbReference type="SAM" id="Phobius"/>
    </source>
</evidence>
<sequence>MDAVPEDLAELVHSAARATGPHPADLATIRRRARARRRRRSVTGAAVLVVLVALTGGAVPLLAHDDHAAPPVSAPSVRPADTGPAAPAPTDGPAQRLILSGEGGTVRPARNGPEIGLLAGTADELTADGAVIRHRVPAGWEQTVPLSDGRLVGLKLTDLTPGVRRRDGPDVAGLSIRLLVLGPDDRVRVSREVRVKGQALTLVGADARYAYLVRDGKGLVAHELATGKEKILIHVGAEVDGELPFRGADVAAGLVVSATGLPDMTRCQLEIRRLAGGTGLSRPTVDGDCAPSTRLSPDGTLVAVPYRRPVARRTLEYRVAILDTATGQRRADQLIGTADAVAGMTGGGTWGVAWVDDTTVRVVWAQLPDPPRKVYSVGELARAVTVSVQ</sequence>
<gene>
    <name evidence="3" type="ORF">RMN56_14660</name>
</gene>
<keyword evidence="4" id="KW-1185">Reference proteome</keyword>
<organism evidence="3 4">
    <name type="scientific">Micromonospora halotolerans</name>
    <dbReference type="NCBI Taxonomy" id="709879"/>
    <lineage>
        <taxon>Bacteria</taxon>
        <taxon>Bacillati</taxon>
        <taxon>Actinomycetota</taxon>
        <taxon>Actinomycetes</taxon>
        <taxon>Micromonosporales</taxon>
        <taxon>Micromonosporaceae</taxon>
        <taxon>Micromonospora</taxon>
    </lineage>
</organism>
<dbReference type="Proteomes" id="UP001303001">
    <property type="component" value="Chromosome"/>
</dbReference>
<evidence type="ECO:0000313" key="3">
    <source>
        <dbReference type="EMBL" id="WNM42496.1"/>
    </source>
</evidence>
<reference evidence="3 4" key="1">
    <citation type="submission" date="2023-09" db="EMBL/GenBank/DDBJ databases">
        <title>Micromonospora halotolerans DSM 45598 genome sequence.</title>
        <authorList>
            <person name="Mo P."/>
        </authorList>
    </citation>
    <scope>NUCLEOTIDE SEQUENCE [LARGE SCALE GENOMIC DNA]</scope>
    <source>
        <strain evidence="3 4">DSM 45598</strain>
    </source>
</reference>
<accession>A0ABZ0A4K0</accession>
<feature type="region of interest" description="Disordered" evidence="1">
    <location>
        <begin position="68"/>
        <end position="109"/>
    </location>
</feature>
<name>A0ABZ0A4K0_9ACTN</name>
<evidence type="ECO:0000313" key="4">
    <source>
        <dbReference type="Proteomes" id="UP001303001"/>
    </source>
</evidence>
<feature type="compositionally biased region" description="Low complexity" evidence="1">
    <location>
        <begin position="69"/>
        <end position="94"/>
    </location>
</feature>
<protein>
    <submittedName>
        <fullName evidence="3">Uncharacterized protein</fullName>
    </submittedName>
</protein>
<proteinExistence type="predicted"/>